<evidence type="ECO:0000256" key="5">
    <source>
        <dbReference type="RuleBase" id="RU362059"/>
    </source>
</evidence>
<dbReference type="EC" id="2.4.1.17" evidence="5"/>
<feature type="chain" id="PRO_5015021484" description="UDP-glucuronosyltransferase" evidence="5">
    <location>
        <begin position="29"/>
        <end position="522"/>
    </location>
</feature>
<dbReference type="GO" id="GO:0015020">
    <property type="term" value="F:glucuronosyltransferase activity"/>
    <property type="evidence" value="ECO:0007669"/>
    <property type="project" value="UniProtKB-EC"/>
</dbReference>
<dbReference type="GO" id="GO:0016020">
    <property type="term" value="C:membrane"/>
    <property type="evidence" value="ECO:0007669"/>
    <property type="project" value="UniProtKB-SubCell"/>
</dbReference>
<evidence type="ECO:0000256" key="4">
    <source>
        <dbReference type="RuleBase" id="RU003718"/>
    </source>
</evidence>
<keyword evidence="2 4" id="KW-0328">Glycosyltransferase</keyword>
<organism evidence="6">
    <name type="scientific">Hirondellea gigas</name>
    <dbReference type="NCBI Taxonomy" id="1518452"/>
    <lineage>
        <taxon>Eukaryota</taxon>
        <taxon>Metazoa</taxon>
        <taxon>Ecdysozoa</taxon>
        <taxon>Arthropoda</taxon>
        <taxon>Crustacea</taxon>
        <taxon>Multicrustacea</taxon>
        <taxon>Malacostraca</taxon>
        <taxon>Eumalacostraca</taxon>
        <taxon>Peracarida</taxon>
        <taxon>Amphipoda</taxon>
        <taxon>Amphilochidea</taxon>
        <taxon>Lysianassida</taxon>
        <taxon>Lysianassidira</taxon>
        <taxon>Lysianassoidea</taxon>
        <taxon>Lysianassidae</taxon>
        <taxon>Hirondellea</taxon>
    </lineage>
</organism>
<dbReference type="Gene3D" id="3.40.50.2000">
    <property type="entry name" value="Glycogen Phosphorylase B"/>
    <property type="match status" value="2"/>
</dbReference>
<dbReference type="PANTHER" id="PTHR48043:SF159">
    <property type="entry name" value="EG:EG0003.4 PROTEIN-RELATED"/>
    <property type="match status" value="1"/>
</dbReference>
<dbReference type="Pfam" id="PF00201">
    <property type="entry name" value="UDPGT"/>
    <property type="match status" value="1"/>
</dbReference>
<dbReference type="InterPro" id="IPR050271">
    <property type="entry name" value="UDP-glycosyltransferase"/>
</dbReference>
<comment type="subcellular location">
    <subcellularLocation>
        <location evidence="5">Membrane</location>
        <topology evidence="5">Single-pass membrane protein</topology>
    </subcellularLocation>
</comment>
<accession>A0A2P2I7E1</accession>
<dbReference type="FunFam" id="3.40.50.2000:FF:000050">
    <property type="entry name" value="UDP-glucuronosyltransferase"/>
    <property type="match status" value="1"/>
</dbReference>
<dbReference type="PANTHER" id="PTHR48043">
    <property type="entry name" value="EG:EG0003.4 PROTEIN-RELATED"/>
    <property type="match status" value="1"/>
</dbReference>
<comment type="catalytic activity">
    <reaction evidence="5">
        <text>glucuronate acceptor + UDP-alpha-D-glucuronate = acceptor beta-D-glucuronoside + UDP + H(+)</text>
        <dbReference type="Rhea" id="RHEA:21032"/>
        <dbReference type="ChEBI" id="CHEBI:15378"/>
        <dbReference type="ChEBI" id="CHEBI:58052"/>
        <dbReference type="ChEBI" id="CHEBI:58223"/>
        <dbReference type="ChEBI" id="CHEBI:132367"/>
        <dbReference type="ChEBI" id="CHEBI:132368"/>
        <dbReference type="EC" id="2.4.1.17"/>
    </reaction>
</comment>
<evidence type="ECO:0000256" key="3">
    <source>
        <dbReference type="ARBA" id="ARBA00022679"/>
    </source>
</evidence>
<evidence type="ECO:0000256" key="2">
    <source>
        <dbReference type="ARBA" id="ARBA00022676"/>
    </source>
</evidence>
<protein>
    <recommendedName>
        <fullName evidence="5">UDP-glucuronosyltransferase</fullName>
        <ecNumber evidence="5">2.4.1.17</ecNumber>
    </recommendedName>
</protein>
<dbReference type="SUPFAM" id="SSF53756">
    <property type="entry name" value="UDP-Glycosyltransferase/glycogen phosphorylase"/>
    <property type="match status" value="1"/>
</dbReference>
<keyword evidence="5" id="KW-0732">Signal</keyword>
<feature type="signal peptide" evidence="5">
    <location>
        <begin position="1"/>
        <end position="28"/>
    </location>
</feature>
<keyword evidence="3 4" id="KW-0808">Transferase</keyword>
<sequence length="522" mass="59367">MKRSRGVPSALLLVVIFVFLHSTTPTTGEIPPSEASYNILMLLPISSRSHRNVFMPLATALAARGHKVTMLSNHEAPDQNPKIKYIRHNLDHFKEEEMDMFAVQKNPSKIFDIFTTVFPLIARDIYDVPVVKELYNKRSEFDLFIVDAIFNEGSYPFVYGKNFIVLCPGLLDPSQSAVVGNLLNPAYVPNMLADYPRPYSFITRVKNIFFSLVLPITWRKSIVTPVEAVLKKRFPNLPPLLEIERNQSLTLINSHFSLGIPLPLLPSQVEIGGMHLRPAKPLPKDIAEVVSGKTPVIYMSLGSVARSSSMPEHFKKMILAAFARLPYKVIWKFEEEMENLPKNVIIKKWMPQQDILAHPNVKLFISHCGLLGSQEAMYHGTPILGLPIFGDQPKHAAYLQNVGVARYLEWEDLTEQLLVDTIQELVSNPSYRQKMSEYGAKFMDQPESPVDRAVFWTEYVIRHKGARHMRSAEWSLSWVELLHLDIALALHLMVYIIYKILRKICSLCCSSSAAKKSKSKRE</sequence>
<dbReference type="PROSITE" id="PS00375">
    <property type="entry name" value="UDPGT"/>
    <property type="match status" value="1"/>
</dbReference>
<evidence type="ECO:0000313" key="6">
    <source>
        <dbReference type="EMBL" id="LAB69944.1"/>
    </source>
</evidence>
<dbReference type="CDD" id="cd03784">
    <property type="entry name" value="GT1_Gtf-like"/>
    <property type="match status" value="1"/>
</dbReference>
<dbReference type="AlphaFoldDB" id="A0A2P2I7E1"/>
<dbReference type="EMBL" id="IACF01004350">
    <property type="protein sequence ID" value="LAB69944.1"/>
    <property type="molecule type" value="mRNA"/>
</dbReference>
<dbReference type="InterPro" id="IPR002213">
    <property type="entry name" value="UDP_glucos_trans"/>
</dbReference>
<comment type="similarity">
    <text evidence="1 4">Belongs to the UDP-glycosyltransferase family.</text>
</comment>
<evidence type="ECO:0000256" key="1">
    <source>
        <dbReference type="ARBA" id="ARBA00009995"/>
    </source>
</evidence>
<name>A0A2P2I7E1_9CRUS</name>
<reference evidence="6" key="1">
    <citation type="journal article" date="2018" name="Biosci. Biotechnol. Biochem.">
        <title>Polysaccharide hydrolase of the hadal zone amphipods Hirondellea gigas.</title>
        <authorList>
            <person name="Kobayashi H."/>
            <person name="Nagahama T."/>
            <person name="Arai W."/>
            <person name="Sasagawa Y."/>
            <person name="Umeda M."/>
            <person name="Hayashi T."/>
            <person name="Nikaido I."/>
            <person name="Watanabe H."/>
            <person name="Oguri K."/>
            <person name="Kitazato H."/>
            <person name="Fujioka K."/>
            <person name="Kido Y."/>
            <person name="Takami H."/>
        </authorList>
    </citation>
    <scope>NUCLEOTIDE SEQUENCE</scope>
    <source>
        <tissue evidence="6">Whole body</tissue>
    </source>
</reference>
<dbReference type="InterPro" id="IPR035595">
    <property type="entry name" value="UDP_glycos_trans_CS"/>
</dbReference>
<proteinExistence type="evidence at transcript level"/>